<dbReference type="OrthoDB" id="5565330at2759"/>
<sequence length="200" mass="22144">MSQKQPQDPTAHEIIMLSPLYHISVHYPQGSLYADVWLGINAGHEDLLIQLTPLRRKALNTSPPDEITSDTASIASGSTAGLTRKDSGCHQQELKLAVRRSQYGLSNCPEDTNPLKWLTAKESLFMADSLCQTHYTKFSVAVDKIVKYSRSAAPKLDLKPLRRLLDELLKKNKADPGPMDAPSCGICSASPYTRLFFSML</sequence>
<dbReference type="AlphaFoldDB" id="A0A2G5BHK4"/>
<keyword evidence="2" id="KW-1185">Reference proteome</keyword>
<evidence type="ECO:0000313" key="1">
    <source>
        <dbReference type="EMBL" id="PIA18489.1"/>
    </source>
</evidence>
<reference evidence="1 2" key="1">
    <citation type="journal article" date="2015" name="Genome Biol. Evol.">
        <title>Phylogenomic analyses indicate that early fungi evolved digesting cell walls of algal ancestors of land plants.</title>
        <authorList>
            <person name="Chang Y."/>
            <person name="Wang S."/>
            <person name="Sekimoto S."/>
            <person name="Aerts A.L."/>
            <person name="Choi C."/>
            <person name="Clum A."/>
            <person name="LaButti K.M."/>
            <person name="Lindquist E.A."/>
            <person name="Yee Ngan C."/>
            <person name="Ohm R.A."/>
            <person name="Salamov A.A."/>
            <person name="Grigoriev I.V."/>
            <person name="Spatafora J.W."/>
            <person name="Berbee M.L."/>
        </authorList>
    </citation>
    <scope>NUCLEOTIDE SEQUENCE [LARGE SCALE GENOMIC DNA]</scope>
    <source>
        <strain evidence="1 2">NRRL 1564</strain>
    </source>
</reference>
<gene>
    <name evidence="1" type="ORF">COEREDRAFT_79931</name>
</gene>
<protein>
    <submittedName>
        <fullName evidence="1">Uncharacterized protein</fullName>
    </submittedName>
</protein>
<accession>A0A2G5BHK4</accession>
<proteinExistence type="predicted"/>
<organism evidence="1 2">
    <name type="scientific">Coemansia reversa (strain ATCC 12441 / NRRL 1564)</name>
    <dbReference type="NCBI Taxonomy" id="763665"/>
    <lineage>
        <taxon>Eukaryota</taxon>
        <taxon>Fungi</taxon>
        <taxon>Fungi incertae sedis</taxon>
        <taxon>Zoopagomycota</taxon>
        <taxon>Kickxellomycotina</taxon>
        <taxon>Kickxellomycetes</taxon>
        <taxon>Kickxellales</taxon>
        <taxon>Kickxellaceae</taxon>
        <taxon>Coemansia</taxon>
    </lineage>
</organism>
<evidence type="ECO:0000313" key="2">
    <source>
        <dbReference type="Proteomes" id="UP000242474"/>
    </source>
</evidence>
<dbReference type="EMBL" id="KZ303490">
    <property type="protein sequence ID" value="PIA18489.1"/>
    <property type="molecule type" value="Genomic_DNA"/>
</dbReference>
<name>A0A2G5BHK4_COERN</name>
<dbReference type="Proteomes" id="UP000242474">
    <property type="component" value="Unassembled WGS sequence"/>
</dbReference>